<accession>A0A6J5A1B8</accession>
<proteinExistence type="predicted"/>
<feature type="domain" description="HPt" evidence="3">
    <location>
        <begin position="32"/>
        <end position="125"/>
    </location>
</feature>
<dbReference type="GO" id="GO:0004672">
    <property type="term" value="F:protein kinase activity"/>
    <property type="evidence" value="ECO:0007669"/>
    <property type="project" value="UniProtKB-ARBA"/>
</dbReference>
<evidence type="ECO:0000259" key="3">
    <source>
        <dbReference type="PROSITE" id="PS50894"/>
    </source>
</evidence>
<feature type="modified residue" description="Phosphohistidine" evidence="2">
    <location>
        <position position="71"/>
    </location>
</feature>
<dbReference type="InterPro" id="IPR036641">
    <property type="entry name" value="HPT_dom_sf"/>
</dbReference>
<keyword evidence="1" id="KW-0902">Two-component regulatory system</keyword>
<gene>
    <name evidence="4" type="ORF">LMG22037_00918</name>
</gene>
<reference evidence="4 5" key="1">
    <citation type="submission" date="2020-04" db="EMBL/GenBank/DDBJ databases">
        <authorList>
            <person name="De Canck E."/>
        </authorList>
    </citation>
    <scope>NUCLEOTIDE SEQUENCE [LARGE SCALE GENOMIC DNA]</scope>
    <source>
        <strain evidence="4 5">LMG 22037</strain>
    </source>
</reference>
<dbReference type="SUPFAM" id="SSF47226">
    <property type="entry name" value="Histidine-containing phosphotransfer domain, HPT domain"/>
    <property type="match status" value="1"/>
</dbReference>
<dbReference type="Gene3D" id="1.20.120.160">
    <property type="entry name" value="HPT domain"/>
    <property type="match status" value="1"/>
</dbReference>
<evidence type="ECO:0000313" key="5">
    <source>
        <dbReference type="Proteomes" id="UP000494249"/>
    </source>
</evidence>
<dbReference type="GO" id="GO:0000160">
    <property type="term" value="P:phosphorelay signal transduction system"/>
    <property type="evidence" value="ECO:0007669"/>
    <property type="project" value="UniProtKB-KW"/>
</dbReference>
<evidence type="ECO:0000256" key="1">
    <source>
        <dbReference type="ARBA" id="ARBA00023012"/>
    </source>
</evidence>
<evidence type="ECO:0000256" key="2">
    <source>
        <dbReference type="PROSITE-ProRule" id="PRU00110"/>
    </source>
</evidence>
<keyword evidence="2" id="KW-0597">Phosphoprotein</keyword>
<dbReference type="AlphaFoldDB" id="A0A6J5A1B8"/>
<evidence type="ECO:0000313" key="4">
    <source>
        <dbReference type="EMBL" id="CAB3649709.1"/>
    </source>
</evidence>
<protein>
    <recommendedName>
        <fullName evidence="3">HPt domain-containing protein</fullName>
    </recommendedName>
</protein>
<dbReference type="EMBL" id="CADIKB010000002">
    <property type="protein sequence ID" value="CAB3649709.1"/>
    <property type="molecule type" value="Genomic_DNA"/>
</dbReference>
<dbReference type="PROSITE" id="PS50894">
    <property type="entry name" value="HPT"/>
    <property type="match status" value="1"/>
</dbReference>
<dbReference type="InterPro" id="IPR008207">
    <property type="entry name" value="Sig_transdc_His_kin_Hpt_dom"/>
</dbReference>
<dbReference type="Pfam" id="PF01627">
    <property type="entry name" value="Hpt"/>
    <property type="match status" value="1"/>
</dbReference>
<dbReference type="Proteomes" id="UP000494249">
    <property type="component" value="Unassembled WGS sequence"/>
</dbReference>
<organism evidence="4 5">
    <name type="scientific">Paraburkholderia phenoliruptrix</name>
    <dbReference type="NCBI Taxonomy" id="252970"/>
    <lineage>
        <taxon>Bacteria</taxon>
        <taxon>Pseudomonadati</taxon>
        <taxon>Pseudomonadota</taxon>
        <taxon>Betaproteobacteria</taxon>
        <taxon>Burkholderiales</taxon>
        <taxon>Burkholderiaceae</taxon>
        <taxon>Paraburkholderia</taxon>
    </lineage>
</organism>
<name>A0A6J5A1B8_9BURK</name>
<sequence length="134" mass="14319">MTGGGVHGMKAATFCPDSYFVNARARDLVGDDERAVRRLLELIAETNRSTLVSLHQSFEAGRWGELASAAHRMAGSARMLGHDELIAVLSDLEAAARTQDRERATAHMPLIAEALACLGKSIEEALKDSTGAGQ</sequence>